<evidence type="ECO:0000313" key="2">
    <source>
        <dbReference type="EMBL" id="KRX41946.1"/>
    </source>
</evidence>
<dbReference type="Proteomes" id="UP000055048">
    <property type="component" value="Unassembled WGS sequence"/>
</dbReference>
<dbReference type="AlphaFoldDB" id="A0A0V0TSE2"/>
<evidence type="ECO:0000256" key="1">
    <source>
        <dbReference type="SAM" id="SignalP"/>
    </source>
</evidence>
<keyword evidence="1" id="KW-0732">Signal</keyword>
<feature type="chain" id="PRO_5006869385" description="PiggyBac transposable element-derived protein domain-containing protein" evidence="1">
    <location>
        <begin position="23"/>
        <end position="156"/>
    </location>
</feature>
<protein>
    <recommendedName>
        <fullName evidence="4">PiggyBac transposable element-derived protein domain-containing protein</fullName>
    </recommendedName>
</protein>
<name>A0A0V0TSE2_9BILA</name>
<proteinExistence type="predicted"/>
<reference evidence="2 3" key="1">
    <citation type="submission" date="2015-01" db="EMBL/GenBank/DDBJ databases">
        <title>Evolution of Trichinella species and genotypes.</title>
        <authorList>
            <person name="Korhonen P.K."/>
            <person name="Edoardo P."/>
            <person name="Giuseppe L.R."/>
            <person name="Gasser R.B."/>
        </authorList>
    </citation>
    <scope>NUCLEOTIDE SEQUENCE [LARGE SCALE GENOMIC DNA]</scope>
    <source>
        <strain evidence="2">ISS417</strain>
    </source>
</reference>
<feature type="signal peptide" evidence="1">
    <location>
        <begin position="1"/>
        <end position="22"/>
    </location>
</feature>
<keyword evidence="3" id="KW-1185">Reference proteome</keyword>
<evidence type="ECO:0008006" key="4">
    <source>
        <dbReference type="Google" id="ProtNLM"/>
    </source>
</evidence>
<comment type="caution">
    <text evidence="2">The sequence shown here is derived from an EMBL/GenBank/DDBJ whole genome shotgun (WGS) entry which is preliminary data.</text>
</comment>
<dbReference type="EMBL" id="JYDJ01000157">
    <property type="protein sequence ID" value="KRX41946.1"/>
    <property type="molecule type" value="Genomic_DNA"/>
</dbReference>
<evidence type="ECO:0000313" key="3">
    <source>
        <dbReference type="Proteomes" id="UP000055048"/>
    </source>
</evidence>
<gene>
    <name evidence="2" type="ORF">T05_89</name>
</gene>
<sequence>MVISMMTCTISVCLAVVQEVACVQLKGQMWKIADDTSKRQQKKKQRDRQRDIFLQREEKYCITRKCRHSTNSTSNERRMSFKTAITVCLLLAEPENRQSECRHQHHYHHMFINLSEYDDVNAYLSSPAGRQFNVDKADLPSSILCILFGVFQQAKL</sequence>
<accession>A0A0V0TSE2</accession>
<organism evidence="2 3">
    <name type="scientific">Trichinella murrelli</name>
    <dbReference type="NCBI Taxonomy" id="144512"/>
    <lineage>
        <taxon>Eukaryota</taxon>
        <taxon>Metazoa</taxon>
        <taxon>Ecdysozoa</taxon>
        <taxon>Nematoda</taxon>
        <taxon>Enoplea</taxon>
        <taxon>Dorylaimia</taxon>
        <taxon>Trichinellida</taxon>
        <taxon>Trichinellidae</taxon>
        <taxon>Trichinella</taxon>
    </lineage>
</organism>